<keyword evidence="1" id="KW-0732">Signal</keyword>
<evidence type="ECO:0000313" key="2">
    <source>
        <dbReference type="EMBL" id="MDN3617832.1"/>
    </source>
</evidence>
<dbReference type="Proteomes" id="UP001228636">
    <property type="component" value="Unassembled WGS sequence"/>
</dbReference>
<feature type="signal peptide" evidence="1">
    <location>
        <begin position="1"/>
        <end position="21"/>
    </location>
</feature>
<organism evidence="2 3">
    <name type="scientific">Polaribacter sejongensis</name>
    <dbReference type="NCBI Taxonomy" id="985043"/>
    <lineage>
        <taxon>Bacteria</taxon>
        <taxon>Pseudomonadati</taxon>
        <taxon>Bacteroidota</taxon>
        <taxon>Flavobacteriia</taxon>
        <taxon>Flavobacteriales</taxon>
        <taxon>Flavobacteriaceae</taxon>
    </lineage>
</organism>
<evidence type="ECO:0000256" key="1">
    <source>
        <dbReference type="SAM" id="SignalP"/>
    </source>
</evidence>
<gene>
    <name evidence="2" type="ORF">QWY81_00020</name>
</gene>
<reference evidence="2 3" key="1">
    <citation type="journal article" date="2014" name="Int. J. Syst. Evol. Microbiol.">
        <title>Complete genome sequence of Corynebacterium casei LMG S-19264T (=DSM 44701T), isolated from a smear-ripened cheese.</title>
        <authorList>
            <consortium name="US DOE Joint Genome Institute (JGI-PGF)"/>
            <person name="Walter F."/>
            <person name="Albersmeier A."/>
            <person name="Kalinowski J."/>
            <person name="Ruckert C."/>
        </authorList>
    </citation>
    <scope>NUCLEOTIDE SEQUENCE [LARGE SCALE GENOMIC DNA]</scope>
    <source>
        <strain evidence="2 3">CECT 8670</strain>
    </source>
</reference>
<dbReference type="Gene3D" id="2.60.40.2340">
    <property type="match status" value="1"/>
</dbReference>
<comment type="caution">
    <text evidence="2">The sequence shown here is derived from an EMBL/GenBank/DDBJ whole genome shotgun (WGS) entry which is preliminary data.</text>
</comment>
<proteinExistence type="predicted"/>
<dbReference type="PROSITE" id="PS51257">
    <property type="entry name" value="PROKAR_LIPOPROTEIN"/>
    <property type="match status" value="1"/>
</dbReference>
<feature type="chain" id="PRO_5042484966" evidence="1">
    <location>
        <begin position="22"/>
        <end position="348"/>
    </location>
</feature>
<dbReference type="EMBL" id="JAUFQH010000001">
    <property type="protein sequence ID" value="MDN3617832.1"/>
    <property type="molecule type" value="Genomic_DNA"/>
</dbReference>
<sequence>MKKIFSILTVFLTLAVTTVSCSSDDDAPIESSLATITDFSIAIDGVNADDIVYDLGTDIIVTVPFGTNLTTVTPTITVSENATVSPVSGAAITFVDGEAKTFTVTAEDEVTTKNYTVTITVRGEVGSGSKLETAVFTEDYGFFAVSTTTTYEYDDTFGFVNKISVDEGFGASVFTLVYDDKNQVIEKTSDETSTVYTYENGQIVKAEYKEEDVLVYTYIYTYNASGNLIKEERTNHEETDAVVDDIKTFEYDTNGNVIKTNTGTAQINPSEATYDTKNNPFKGIYPAAYAAINVGFDAVNTNNPITRDTADADVTYIYNTDDYPLESSYTNSEFGLTFNKAFTYLVSE</sequence>
<accession>A0AAJ1VFZ7</accession>
<dbReference type="RefSeq" id="WP_261972993.1">
    <property type="nucleotide sequence ID" value="NZ_CP103460.1"/>
</dbReference>
<protein>
    <submittedName>
        <fullName evidence="2">DUF5018 domain-containing protein</fullName>
    </submittedName>
</protein>
<dbReference type="AlphaFoldDB" id="A0AAJ1VFZ7"/>
<evidence type="ECO:0000313" key="3">
    <source>
        <dbReference type="Proteomes" id="UP001228636"/>
    </source>
</evidence>
<name>A0AAJ1VFZ7_9FLAO</name>